<dbReference type="InterPro" id="IPR001138">
    <property type="entry name" value="Zn2Cys6_DnaBD"/>
</dbReference>
<name>A0ABR1XIV8_9PEZI</name>
<gene>
    <name evidence="4" type="ORF">IWX90DRAFT_508721</name>
</gene>
<evidence type="ECO:0000313" key="5">
    <source>
        <dbReference type="Proteomes" id="UP001456524"/>
    </source>
</evidence>
<dbReference type="PANTHER" id="PTHR37012:SF2">
    <property type="entry name" value="BZIP DOMAIN-CONTAINING PROTEIN-RELATED"/>
    <property type="match status" value="1"/>
</dbReference>
<dbReference type="CDD" id="cd00067">
    <property type="entry name" value="GAL4"/>
    <property type="match status" value="1"/>
</dbReference>
<evidence type="ECO:0000313" key="4">
    <source>
        <dbReference type="EMBL" id="KAK8157086.1"/>
    </source>
</evidence>
<keyword evidence="1" id="KW-0539">Nucleus</keyword>
<dbReference type="SUPFAM" id="SSF57701">
    <property type="entry name" value="Zn2/Cys6 DNA-binding domain"/>
    <property type="match status" value="1"/>
</dbReference>
<organism evidence="4 5">
    <name type="scientific">Phyllosticta citrichinensis</name>
    <dbReference type="NCBI Taxonomy" id="1130410"/>
    <lineage>
        <taxon>Eukaryota</taxon>
        <taxon>Fungi</taxon>
        <taxon>Dikarya</taxon>
        <taxon>Ascomycota</taxon>
        <taxon>Pezizomycotina</taxon>
        <taxon>Dothideomycetes</taxon>
        <taxon>Dothideomycetes incertae sedis</taxon>
        <taxon>Botryosphaeriales</taxon>
        <taxon>Phyllostictaceae</taxon>
        <taxon>Phyllosticta</taxon>
    </lineage>
</organism>
<feature type="region of interest" description="Disordered" evidence="2">
    <location>
        <begin position="287"/>
        <end position="323"/>
    </location>
</feature>
<feature type="domain" description="Zn(2)-C6 fungal-type" evidence="3">
    <location>
        <begin position="110"/>
        <end position="140"/>
    </location>
</feature>
<feature type="region of interest" description="Disordered" evidence="2">
    <location>
        <begin position="208"/>
        <end position="250"/>
    </location>
</feature>
<evidence type="ECO:0000256" key="1">
    <source>
        <dbReference type="ARBA" id="ARBA00023242"/>
    </source>
</evidence>
<dbReference type="SMART" id="SM00066">
    <property type="entry name" value="GAL4"/>
    <property type="match status" value="1"/>
</dbReference>
<evidence type="ECO:0000259" key="3">
    <source>
        <dbReference type="PROSITE" id="PS50048"/>
    </source>
</evidence>
<accession>A0ABR1XIV8</accession>
<reference evidence="4 5" key="1">
    <citation type="journal article" date="2022" name="G3 (Bethesda)">
        <title>Enemy or ally: a genomic approach to elucidate the lifestyle of Phyllosticta citrichinaensis.</title>
        <authorList>
            <person name="Buijs V.A."/>
            <person name="Groenewald J.Z."/>
            <person name="Haridas S."/>
            <person name="LaButti K.M."/>
            <person name="Lipzen A."/>
            <person name="Martin F.M."/>
            <person name="Barry K."/>
            <person name="Grigoriev I.V."/>
            <person name="Crous P.W."/>
            <person name="Seidl M.F."/>
        </authorList>
    </citation>
    <scope>NUCLEOTIDE SEQUENCE [LARGE SCALE GENOMIC DNA]</scope>
    <source>
        <strain evidence="4 5">CBS 129764</strain>
    </source>
</reference>
<dbReference type="Pfam" id="PF00172">
    <property type="entry name" value="Zn_clus"/>
    <property type="match status" value="1"/>
</dbReference>
<dbReference type="Gene3D" id="4.10.240.10">
    <property type="entry name" value="Zn(2)-C6 fungal-type DNA-binding domain"/>
    <property type="match status" value="1"/>
</dbReference>
<comment type="caution">
    <text evidence="4">The sequence shown here is derived from an EMBL/GenBank/DDBJ whole genome shotgun (WGS) entry which is preliminary data.</text>
</comment>
<dbReference type="Proteomes" id="UP001456524">
    <property type="component" value="Unassembled WGS sequence"/>
</dbReference>
<dbReference type="EMBL" id="JBBWUH010000009">
    <property type="protein sequence ID" value="KAK8157086.1"/>
    <property type="molecule type" value="Genomic_DNA"/>
</dbReference>
<keyword evidence="5" id="KW-1185">Reference proteome</keyword>
<dbReference type="InterPro" id="IPR021833">
    <property type="entry name" value="DUF3425"/>
</dbReference>
<feature type="compositionally biased region" description="Polar residues" evidence="2">
    <location>
        <begin position="217"/>
        <end position="229"/>
    </location>
</feature>
<feature type="region of interest" description="Disordered" evidence="2">
    <location>
        <begin position="39"/>
        <end position="59"/>
    </location>
</feature>
<feature type="compositionally biased region" description="Low complexity" evidence="2">
    <location>
        <begin position="80"/>
        <end position="97"/>
    </location>
</feature>
<feature type="region of interest" description="Disordered" evidence="2">
    <location>
        <begin position="72"/>
        <end position="101"/>
    </location>
</feature>
<sequence length="558" mass="61434">MVPELPTDSVLPPSSASVPRHLLEHISIANRLAARLPSTSSIHQDRVSENSNFSSQGRDMPAYHQRQMFRPILVGPSPPQLSSQSSDNTPSPTTTTPKLGSKRGRITAIACVPCKKRKSKCNGLQPVCNTCALKGSACSYDMRQEHRWQGTLRVNVKKLEQELEEVKSVLPLLATSSQREAATKLAFEISKRGFSEHSADEIRKMLGGSKVDVPQAEGSTPTAESAGENSDSKNDLSESPEDVTQYYPGFDQNVSPGFENAIPTASENHTWTAHSLLGTGDSGVWIPDGAFSPNPNVSPYREDSAGPAALSAESSKQNIMASSAADLSAHHSVMGFDPPVSPGTTNVSPITYVFAMYRDSKRAQRADGDSPQKVFGSDSNEIDAILGGETGFSQEQSLTTWVPRVVNVFFSAAGLAEKLAVAELVKDWMQWQIWPSRQNLERLPRWIQPTQFQKVIPHDLTIDILPWPAVRDFFLHNPELYMSGDLFNHLSINWTLEDSRMFYCEPESGKFVLSAAFKEHIGNLSNWSFAPEVFEQMPYLIGKDTMGMLKSAPQKRPE</sequence>
<dbReference type="InterPro" id="IPR036864">
    <property type="entry name" value="Zn2-C6_fun-type_DNA-bd_sf"/>
</dbReference>
<dbReference type="PROSITE" id="PS00463">
    <property type="entry name" value="ZN2_CY6_FUNGAL_1"/>
    <property type="match status" value="1"/>
</dbReference>
<dbReference type="Pfam" id="PF11905">
    <property type="entry name" value="DUF3425"/>
    <property type="match status" value="1"/>
</dbReference>
<protein>
    <recommendedName>
        <fullName evidence="3">Zn(2)-C6 fungal-type domain-containing protein</fullName>
    </recommendedName>
</protein>
<evidence type="ECO:0000256" key="2">
    <source>
        <dbReference type="SAM" id="MobiDB-lite"/>
    </source>
</evidence>
<proteinExistence type="predicted"/>
<dbReference type="PANTHER" id="PTHR37012">
    <property type="entry name" value="B-ZIP TRANSCRIPTION FACTOR (EUROFUNG)-RELATED"/>
    <property type="match status" value="1"/>
</dbReference>
<dbReference type="PROSITE" id="PS50048">
    <property type="entry name" value="ZN2_CY6_FUNGAL_2"/>
    <property type="match status" value="1"/>
</dbReference>